<dbReference type="Gene3D" id="3.10.450.50">
    <property type="match status" value="1"/>
</dbReference>
<dbReference type="Pfam" id="PF00515">
    <property type="entry name" value="TPR_1"/>
    <property type="match status" value="1"/>
</dbReference>
<dbReference type="PANTHER" id="PTHR44858">
    <property type="entry name" value="TETRATRICOPEPTIDE REPEAT PROTEIN 6"/>
    <property type="match status" value="1"/>
</dbReference>
<keyword evidence="1" id="KW-0677">Repeat</keyword>
<evidence type="ECO:0000256" key="1">
    <source>
        <dbReference type="ARBA" id="ARBA00022737"/>
    </source>
</evidence>
<dbReference type="InterPro" id="IPR032710">
    <property type="entry name" value="NTF2-like_dom_sf"/>
</dbReference>
<dbReference type="PROSITE" id="PS50005">
    <property type="entry name" value="TPR"/>
    <property type="match status" value="7"/>
</dbReference>
<protein>
    <recommendedName>
        <fullName evidence="3">Cds6 C-terminal domain-containing protein</fullName>
    </recommendedName>
</protein>
<gene>
    <name evidence="4" type="ORF">ASZ90_008649</name>
</gene>
<name>A0A0W8FL09_9ZZZZ</name>
<dbReference type="SUPFAM" id="SSF54427">
    <property type="entry name" value="NTF2-like"/>
    <property type="match status" value="1"/>
</dbReference>
<comment type="caution">
    <text evidence="4">The sequence shown here is derived from an EMBL/GenBank/DDBJ whole genome shotgun (WGS) entry which is preliminary data.</text>
</comment>
<organism evidence="4">
    <name type="scientific">hydrocarbon metagenome</name>
    <dbReference type="NCBI Taxonomy" id="938273"/>
    <lineage>
        <taxon>unclassified sequences</taxon>
        <taxon>metagenomes</taxon>
        <taxon>ecological metagenomes</taxon>
    </lineage>
</organism>
<proteinExistence type="predicted"/>
<sequence length="462" mass="51908">MNKKLLLISLSLIFLLSASSIIFAQQTASDIPAGTAEEYFNRGNFFRKQGNLTQAVSDYTNAIRVNSRHAKAYYNRGNVYVKQGDLAQAIADYTKAVEINPDYSEAYYNRANTYEKQGNVAQAISDYTKAIKINPKYAAAYCNRGNVYQNQGNLQQALSDYNKAIEINPNFAGVYANRGNVYQSQNNLPKAIADFNKAIELNPNFAGFYAHRGNVYQSQGNLQQAINDYNKVLGENPNDNASLYNRGLAYYGIEQYGKSLEDYTVAISQNPSKEAYENFIKNVPEKKASDIKNTRNEILLAFEDKINPEKKMARPAAVAVTEPSATAAPVAVASVAPENQAQADDTQTETKSIPEEDVRNLVIKWVASWESGDVKTYRGCYSSDFQSKGMNLNNWITYKNNVRQKSKNISIKIDDLQISIDENNAMARFTQTYSSSILKDKGTKTLELKKIKNEWKIYREIM</sequence>
<feature type="domain" description="Cds6 C-terminal" evidence="3">
    <location>
        <begin position="360"/>
        <end position="460"/>
    </location>
</feature>
<accession>A0A0W8FL09</accession>
<keyword evidence="2" id="KW-0802">TPR repeat</keyword>
<dbReference type="InterPro" id="IPR050498">
    <property type="entry name" value="Ycf3"/>
</dbReference>
<dbReference type="EMBL" id="LNQE01001042">
    <property type="protein sequence ID" value="KUG21597.1"/>
    <property type="molecule type" value="Genomic_DNA"/>
</dbReference>
<dbReference type="Pfam" id="PF24125">
    <property type="entry name" value="Cds6_C"/>
    <property type="match status" value="1"/>
</dbReference>
<dbReference type="Gene3D" id="1.25.40.10">
    <property type="entry name" value="Tetratricopeptide repeat domain"/>
    <property type="match status" value="3"/>
</dbReference>
<dbReference type="AlphaFoldDB" id="A0A0W8FL09"/>
<dbReference type="InterPro" id="IPR019734">
    <property type="entry name" value="TPR_rpt"/>
</dbReference>
<dbReference type="SMART" id="SM00028">
    <property type="entry name" value="TPR"/>
    <property type="match status" value="7"/>
</dbReference>
<dbReference type="SUPFAM" id="SSF48452">
    <property type="entry name" value="TPR-like"/>
    <property type="match status" value="1"/>
</dbReference>
<evidence type="ECO:0000313" key="4">
    <source>
        <dbReference type="EMBL" id="KUG21597.1"/>
    </source>
</evidence>
<dbReference type="InterPro" id="IPR056203">
    <property type="entry name" value="Cds6_C"/>
</dbReference>
<evidence type="ECO:0000256" key="2">
    <source>
        <dbReference type="ARBA" id="ARBA00022803"/>
    </source>
</evidence>
<dbReference type="PROSITE" id="PS50293">
    <property type="entry name" value="TPR_REGION"/>
    <property type="match status" value="4"/>
</dbReference>
<dbReference type="PANTHER" id="PTHR44858:SF1">
    <property type="entry name" value="UDP-N-ACETYLGLUCOSAMINE--PEPTIDE N-ACETYLGLUCOSAMINYLTRANSFERASE SPINDLY-RELATED"/>
    <property type="match status" value="1"/>
</dbReference>
<dbReference type="InterPro" id="IPR011990">
    <property type="entry name" value="TPR-like_helical_dom_sf"/>
</dbReference>
<reference evidence="4" key="1">
    <citation type="journal article" date="2015" name="Proc. Natl. Acad. Sci. U.S.A.">
        <title>Networks of energetic and metabolic interactions define dynamics in microbial communities.</title>
        <authorList>
            <person name="Embree M."/>
            <person name="Liu J.K."/>
            <person name="Al-Bassam M.M."/>
            <person name="Zengler K."/>
        </authorList>
    </citation>
    <scope>NUCLEOTIDE SEQUENCE</scope>
</reference>
<dbReference type="Pfam" id="PF13414">
    <property type="entry name" value="TPR_11"/>
    <property type="match status" value="2"/>
</dbReference>
<evidence type="ECO:0000259" key="3">
    <source>
        <dbReference type="Pfam" id="PF24125"/>
    </source>
</evidence>
<dbReference type="Pfam" id="PF13181">
    <property type="entry name" value="TPR_8"/>
    <property type="match status" value="1"/>
</dbReference>